<dbReference type="VEuPathDB" id="FungiDB:M747DRAFT_237284"/>
<evidence type="ECO:0000256" key="9">
    <source>
        <dbReference type="ARBA" id="ARBA00023242"/>
    </source>
</evidence>
<dbReference type="Proteomes" id="UP000068243">
    <property type="component" value="Unassembled WGS sequence"/>
</dbReference>
<evidence type="ECO:0000313" key="15">
    <source>
        <dbReference type="Proteomes" id="UP000068243"/>
    </source>
</evidence>
<evidence type="ECO:0000256" key="3">
    <source>
        <dbReference type="ARBA" id="ARBA00013059"/>
    </source>
</evidence>
<feature type="region of interest" description="Disordered" evidence="12">
    <location>
        <begin position="1136"/>
        <end position="1155"/>
    </location>
</feature>
<dbReference type="PANTHER" id="PTHR21499:SF59">
    <property type="entry name" value="ASPARTOKINASE"/>
    <property type="match status" value="1"/>
</dbReference>
<keyword evidence="5" id="KW-0547">Nucleotide-binding</keyword>
<dbReference type="FunFam" id="1.10.10.10:FF:000260">
    <property type="entry name" value="Forkhead transcription factor (Sep1)"/>
    <property type="match status" value="1"/>
</dbReference>
<reference evidence="15" key="1">
    <citation type="journal article" date="2016" name="Genome Announc.">
        <title>Draft genome sequence of Aspergillus niger strain An76.</title>
        <authorList>
            <person name="Gong W."/>
            <person name="Cheng Z."/>
            <person name="Zhang H."/>
            <person name="Liu L."/>
            <person name="Gao P."/>
            <person name="Wang L."/>
        </authorList>
    </citation>
    <scope>NUCLEOTIDE SEQUENCE [LARGE SCALE GENOMIC DNA]</scope>
    <source>
        <strain evidence="15">An76</strain>
    </source>
</reference>
<dbReference type="GO" id="GO:0004072">
    <property type="term" value="F:aspartate kinase activity"/>
    <property type="evidence" value="ECO:0007669"/>
    <property type="project" value="UniProtKB-EC"/>
</dbReference>
<dbReference type="GO" id="GO:0005524">
    <property type="term" value="F:ATP binding"/>
    <property type="evidence" value="ECO:0007669"/>
    <property type="project" value="UniProtKB-KW"/>
</dbReference>
<feature type="region of interest" description="Disordered" evidence="12">
    <location>
        <begin position="1236"/>
        <end position="1265"/>
    </location>
</feature>
<dbReference type="InterPro" id="IPR054352">
    <property type="entry name" value="ACT_Aspartokinase"/>
</dbReference>
<dbReference type="NCBIfam" id="TIGR00657">
    <property type="entry name" value="asp_kinases"/>
    <property type="match status" value="1"/>
</dbReference>
<dbReference type="Pfam" id="PF00696">
    <property type="entry name" value="AA_kinase"/>
    <property type="match status" value="1"/>
</dbReference>
<comment type="similarity">
    <text evidence="2">Belongs to the aspartokinase family.</text>
</comment>
<dbReference type="InterPro" id="IPR045865">
    <property type="entry name" value="ACT-like_dom_sf"/>
</dbReference>
<feature type="compositionally biased region" description="Polar residues" evidence="12">
    <location>
        <begin position="941"/>
        <end position="955"/>
    </location>
</feature>
<evidence type="ECO:0000256" key="8">
    <source>
        <dbReference type="ARBA" id="ARBA00023125"/>
    </source>
</evidence>
<dbReference type="VEuPathDB" id="FungiDB:ATCC64974_65940"/>
<dbReference type="InterPro" id="IPR001341">
    <property type="entry name" value="Asp_kinase"/>
</dbReference>
<feature type="region of interest" description="Disordered" evidence="12">
    <location>
        <begin position="849"/>
        <end position="955"/>
    </location>
</feature>
<dbReference type="GO" id="GO:0000978">
    <property type="term" value="F:RNA polymerase II cis-regulatory region sequence-specific DNA binding"/>
    <property type="evidence" value="ECO:0007669"/>
    <property type="project" value="UniProtKB-ARBA"/>
</dbReference>
<gene>
    <name evidence="14" type="ORF">ABL_07996</name>
</gene>
<dbReference type="VEuPathDB" id="FungiDB:An17g02270"/>
<feature type="DNA-binding region" description="Fork-head" evidence="11">
    <location>
        <begin position="750"/>
        <end position="845"/>
    </location>
</feature>
<dbReference type="Pfam" id="PF00250">
    <property type="entry name" value="Forkhead"/>
    <property type="match status" value="1"/>
</dbReference>
<dbReference type="InterPro" id="IPR030456">
    <property type="entry name" value="TF_fork_head_CS_2"/>
</dbReference>
<dbReference type="GO" id="GO:0009089">
    <property type="term" value="P:lysine biosynthetic process via diaminopimelate"/>
    <property type="evidence" value="ECO:0007669"/>
    <property type="project" value="TreeGrafter"/>
</dbReference>
<feature type="compositionally biased region" description="Polar residues" evidence="12">
    <location>
        <begin position="656"/>
        <end position="693"/>
    </location>
</feature>
<dbReference type="PROSITE" id="PS00324">
    <property type="entry name" value="ASPARTOKINASE"/>
    <property type="match status" value="1"/>
</dbReference>
<dbReference type="GO" id="GO:0009090">
    <property type="term" value="P:homoserine biosynthetic process"/>
    <property type="evidence" value="ECO:0007669"/>
    <property type="project" value="TreeGrafter"/>
</dbReference>
<dbReference type="GO" id="GO:0001228">
    <property type="term" value="F:DNA-binding transcription activator activity, RNA polymerase II-specific"/>
    <property type="evidence" value="ECO:0007669"/>
    <property type="project" value="UniProtKB-ARBA"/>
</dbReference>
<evidence type="ECO:0000256" key="6">
    <source>
        <dbReference type="ARBA" id="ARBA00022777"/>
    </source>
</evidence>
<feature type="compositionally biased region" description="Polar residues" evidence="12">
    <location>
        <begin position="551"/>
        <end position="563"/>
    </location>
</feature>
<dbReference type="Gene3D" id="3.30.70.260">
    <property type="match status" value="2"/>
</dbReference>
<comment type="caution">
    <text evidence="14">The sequence shown here is derived from an EMBL/GenBank/DDBJ whole genome shotgun (WGS) entry which is preliminary data.</text>
</comment>
<feature type="region of interest" description="Disordered" evidence="12">
    <location>
        <begin position="538"/>
        <end position="617"/>
    </location>
</feature>
<dbReference type="FunFam" id="3.30.70.260:FF:000033">
    <property type="entry name" value="Aspartokinase"/>
    <property type="match status" value="1"/>
</dbReference>
<dbReference type="SUPFAM" id="SSF53633">
    <property type="entry name" value="Carbamate kinase-like"/>
    <property type="match status" value="1"/>
</dbReference>
<dbReference type="GO" id="GO:0005829">
    <property type="term" value="C:cytosol"/>
    <property type="evidence" value="ECO:0007669"/>
    <property type="project" value="TreeGrafter"/>
</dbReference>
<feature type="compositionally biased region" description="Polar residues" evidence="12">
    <location>
        <begin position="912"/>
        <end position="929"/>
    </location>
</feature>
<dbReference type="PROSITE" id="PS00658">
    <property type="entry name" value="FORK_HEAD_2"/>
    <property type="match status" value="1"/>
</dbReference>
<dbReference type="VEuPathDB" id="FungiDB:ATCC64974_65930"/>
<evidence type="ECO:0000256" key="12">
    <source>
        <dbReference type="SAM" id="MobiDB-lite"/>
    </source>
</evidence>
<dbReference type="EMBL" id="BCMY01000016">
    <property type="protein sequence ID" value="GAQ45335.1"/>
    <property type="molecule type" value="Genomic_DNA"/>
</dbReference>
<dbReference type="InterPro" id="IPR001766">
    <property type="entry name" value="Fork_head_dom"/>
</dbReference>
<evidence type="ECO:0000256" key="4">
    <source>
        <dbReference type="ARBA" id="ARBA00022679"/>
    </source>
</evidence>
<dbReference type="VEuPathDB" id="FungiDB:ASPNIDRAFT2_1175924"/>
<dbReference type="SUPFAM" id="SSF46785">
    <property type="entry name" value="Winged helix' DNA-binding domain"/>
    <property type="match status" value="1"/>
</dbReference>
<dbReference type="SMART" id="SM00339">
    <property type="entry name" value="FH"/>
    <property type="match status" value="1"/>
</dbReference>
<evidence type="ECO:0000256" key="2">
    <source>
        <dbReference type="ARBA" id="ARBA00010122"/>
    </source>
</evidence>
<comment type="catalytic activity">
    <reaction evidence="10">
        <text>L-aspartate + ATP = 4-phospho-L-aspartate + ADP</text>
        <dbReference type="Rhea" id="RHEA:23776"/>
        <dbReference type="ChEBI" id="CHEBI:29991"/>
        <dbReference type="ChEBI" id="CHEBI:30616"/>
        <dbReference type="ChEBI" id="CHEBI:57535"/>
        <dbReference type="ChEBI" id="CHEBI:456216"/>
        <dbReference type="EC" id="2.7.2.4"/>
    </reaction>
</comment>
<name>A0A117E2B8_ASPNG</name>
<evidence type="ECO:0000256" key="7">
    <source>
        <dbReference type="ARBA" id="ARBA00022840"/>
    </source>
</evidence>
<keyword evidence="6" id="KW-0418">Kinase</keyword>
<dbReference type="Pfam" id="PF22468">
    <property type="entry name" value="ACT_9"/>
    <property type="match status" value="1"/>
</dbReference>
<comment type="subcellular location">
    <subcellularLocation>
        <location evidence="1 11">Nucleus</location>
    </subcellularLocation>
</comment>
<dbReference type="AlphaFoldDB" id="A0A117E2B8"/>
<dbReference type="VEuPathDB" id="FungiDB:ASPNIDRAFT2_1090245"/>
<dbReference type="PROSITE" id="PS50039">
    <property type="entry name" value="FORK_HEAD_3"/>
    <property type="match status" value="1"/>
</dbReference>
<dbReference type="CDD" id="cd00059">
    <property type="entry name" value="FH_FOX"/>
    <property type="match status" value="1"/>
</dbReference>
<proteinExistence type="inferred from homology"/>
<keyword evidence="4" id="KW-0808">Transferase</keyword>
<feature type="region of interest" description="Disordered" evidence="12">
    <location>
        <begin position="632"/>
        <end position="749"/>
    </location>
</feature>
<evidence type="ECO:0000256" key="11">
    <source>
        <dbReference type="PROSITE-ProRule" id="PRU00089"/>
    </source>
</evidence>
<dbReference type="CDD" id="cd04247">
    <property type="entry name" value="AAK_AK-Hom3"/>
    <property type="match status" value="1"/>
</dbReference>
<evidence type="ECO:0000259" key="13">
    <source>
        <dbReference type="PROSITE" id="PS50039"/>
    </source>
</evidence>
<dbReference type="EC" id="2.7.2.4" evidence="3"/>
<keyword evidence="9 11" id="KW-0539">Nucleus</keyword>
<dbReference type="InterPro" id="IPR036390">
    <property type="entry name" value="WH_DNA-bd_sf"/>
</dbReference>
<dbReference type="Gene3D" id="1.10.10.10">
    <property type="entry name" value="Winged helix-like DNA-binding domain superfamily/Winged helix DNA-binding domain"/>
    <property type="match status" value="1"/>
</dbReference>
<feature type="compositionally biased region" description="Basic and acidic residues" evidence="12">
    <location>
        <begin position="716"/>
        <end position="742"/>
    </location>
</feature>
<dbReference type="CDD" id="cd04934">
    <property type="entry name" value="ACT_AK-Hom3_1"/>
    <property type="match status" value="1"/>
</dbReference>
<evidence type="ECO:0000256" key="10">
    <source>
        <dbReference type="ARBA" id="ARBA00047872"/>
    </source>
</evidence>
<dbReference type="InterPro" id="IPR041747">
    <property type="entry name" value="AK-Hom3"/>
</dbReference>
<dbReference type="InterPro" id="IPR036388">
    <property type="entry name" value="WH-like_DNA-bd_sf"/>
</dbReference>
<sequence>MDDHQQNQNDPLEVARYESKDSPDSNWVVQKFGGTSVGKFALNIIDQVVLPSLLEHRVAIVCSARSSSTKAAGTTNRLLRAARDAEDALSQEYASLVEAVRLEHIQVVDEQIQSKVLKSRLISEINNECDKVLRVLEAAQTLGEISARCVDKVISTGEKLSCRLMAAYIQDRGVDSQYVDLAEVIDFPISNQGLDQDFYNNLAAALGRKIRACENKVPVVTGFFGTVPGGLLDQIGRGYTDLCAALVAVGIDAKELQVWKEVDGIFTADPRKVPTARLLPAITPAEAAELTFYGSEVIHPFTMEQVIRAKIPIRIKNVMNPRGDGTVIFPDSTFELEKTTPGHDPRLFRTRSPSLVQRPKRPTAVTIKHKILVINVHSNKRSLSHGFFAGIFSVLDRWRLSIDLISTSEVHVSMALHSEMPLLNGVGRDEYQVIDEDLKGALRDLQRYGTVDIIPEMAILSLVGKQMKNMIGVAGRMFSTLGENNVNIEMISQDFVQLSQQGVLPRSFCGYLARAQGDPKLCPVAIHGVRKFAPRRKSLDTKVQGIDRGSMSPTRSAPVTSRPSCGKAISKPRPRLEPSPLPLQPVEHVSSAKDQFPNATTSTTHNASPAKVARSSSSLFSGHGSLGFVPITAPPAPEFTTDSPSKHPSFGYRHSAASSSMPQSALFTTFSTSNSGKHSPKDAQSSDEPNSDNFADFPEPSFIPKPVKRTLMDAAPLKERQTKKQKREEPSSMRLPEPHEMPPIEDDGTKPPYSYATLIGMSILRAPNRRLTLAQIYKWISDTFSYYKNSDPGWQNSIRHNLSLNKAFIKQERPKDDPGKGNYWAIEPGMEAQFLKDKPLRRATMSSLPLPAAPQKDTARPHNSSTTTWAVPPPPYQATGKHSKPVDLSSDATLPASDPALQEDTSDEHTNRTVQQTLGHRSSPLQPIHSSPPVVPPRYTRQGTPPTPSQTITSGLVSITNKRKQTAVNDSGYFSSLESSALRPNKAGHILTSDLDIDPPRIKRGRAEEEIARIRSSSHDISPSHCGILKDSGLVVGSSPLRGEYISMLPPPITPVIKFKKPAKPPPSVSPNTNLRNHRKKIQHMVNSPIKHLGLNDEDLPWSPAFNIQDETFTPSENLHTGFDVFADPVSDNISTPAYGSPEKRSIKRTRTDAGGSNGNILADITSLNANNRLGVQPLQSSTKAKGLLFPESPSKVTDSARYLDSSHEDFFSFHLFDESPTEIDGVDILQGFQKIGGMSKEESSRSKSYPPRPSCSHRSNTPLF</sequence>
<keyword evidence="7" id="KW-0067">ATP-binding</keyword>
<dbReference type="InterPro" id="IPR036393">
    <property type="entry name" value="AceGlu_kinase-like_sf"/>
</dbReference>
<dbReference type="GO" id="GO:0005634">
    <property type="term" value="C:nucleus"/>
    <property type="evidence" value="ECO:0007669"/>
    <property type="project" value="UniProtKB-SubCell"/>
</dbReference>
<keyword evidence="8 11" id="KW-0238">DNA-binding</keyword>
<protein>
    <recommendedName>
        <fullName evidence="3">aspartate kinase</fullName>
        <ecNumber evidence="3">2.7.2.4</ecNumber>
    </recommendedName>
</protein>
<feature type="compositionally biased region" description="Polar residues" evidence="12">
    <location>
        <begin position="597"/>
        <end position="607"/>
    </location>
</feature>
<dbReference type="VEuPathDB" id="FungiDB:M747DRAFT_35470"/>
<dbReference type="PANTHER" id="PTHR21499">
    <property type="entry name" value="ASPARTATE KINASE"/>
    <property type="match status" value="1"/>
</dbReference>
<organism evidence="14 15">
    <name type="scientific">Aspergillus niger</name>
    <dbReference type="NCBI Taxonomy" id="5061"/>
    <lineage>
        <taxon>Eukaryota</taxon>
        <taxon>Fungi</taxon>
        <taxon>Dikarya</taxon>
        <taxon>Ascomycota</taxon>
        <taxon>Pezizomycotina</taxon>
        <taxon>Eurotiomycetes</taxon>
        <taxon>Eurotiomycetidae</taxon>
        <taxon>Eurotiales</taxon>
        <taxon>Aspergillaceae</taxon>
        <taxon>Aspergillus</taxon>
        <taxon>Aspergillus subgen. Circumdati</taxon>
    </lineage>
</organism>
<evidence type="ECO:0000313" key="14">
    <source>
        <dbReference type="EMBL" id="GAQ45335.1"/>
    </source>
</evidence>
<evidence type="ECO:0000256" key="5">
    <source>
        <dbReference type="ARBA" id="ARBA00022741"/>
    </source>
</evidence>
<dbReference type="OrthoDB" id="5954824at2759"/>
<accession>A0A117E2B8</accession>
<dbReference type="VEuPathDB" id="FungiDB:An17g02280"/>
<dbReference type="InterPro" id="IPR001048">
    <property type="entry name" value="Asp/Glu/Uridylate_kinase"/>
</dbReference>
<dbReference type="PaxDb" id="5061-CADANGAP00013374"/>
<feature type="domain" description="Fork-head" evidence="13">
    <location>
        <begin position="750"/>
        <end position="845"/>
    </location>
</feature>
<evidence type="ECO:0000256" key="1">
    <source>
        <dbReference type="ARBA" id="ARBA00004123"/>
    </source>
</evidence>
<dbReference type="InterPro" id="IPR018042">
    <property type="entry name" value="Aspartate_kinase_CS"/>
</dbReference>
<dbReference type="Gene3D" id="3.40.1160.10">
    <property type="entry name" value="Acetylglutamate kinase-like"/>
    <property type="match status" value="1"/>
</dbReference>
<dbReference type="SUPFAM" id="SSF55021">
    <property type="entry name" value="ACT-like"/>
    <property type="match status" value="2"/>
</dbReference>
<dbReference type="PRINTS" id="PR00053">
    <property type="entry name" value="FORKHEAD"/>
</dbReference>
<dbReference type="FunFam" id="3.40.1160.10:FF:000023">
    <property type="entry name" value="Probable aspartokinase"/>
    <property type="match status" value="1"/>
</dbReference>